<evidence type="ECO:0000313" key="3">
    <source>
        <dbReference type="Proteomes" id="UP001154061"/>
    </source>
</evidence>
<reference evidence="2" key="1">
    <citation type="submission" date="2022-06" db="EMBL/GenBank/DDBJ databases">
        <title>Natrinema sp. a new haloarchaeum isolate from saline soil.</title>
        <authorList>
            <person name="Strakova D."/>
            <person name="Galisteo C."/>
            <person name="Sanchez-Porro C."/>
            <person name="Ventosa A."/>
        </authorList>
    </citation>
    <scope>NUCLEOTIDE SEQUENCE</scope>
    <source>
        <strain evidence="2">S1CR25-10</strain>
    </source>
</reference>
<dbReference type="Proteomes" id="UP001154061">
    <property type="component" value="Unassembled WGS sequence"/>
</dbReference>
<feature type="transmembrane region" description="Helical" evidence="1">
    <location>
        <begin position="53"/>
        <end position="85"/>
    </location>
</feature>
<proteinExistence type="predicted"/>
<evidence type="ECO:0000256" key="1">
    <source>
        <dbReference type="SAM" id="Phobius"/>
    </source>
</evidence>
<dbReference type="RefSeq" id="WP_277522168.1">
    <property type="nucleotide sequence ID" value="NZ_JAMQOT010000004.1"/>
</dbReference>
<name>A0A9Q4L3F1_9EURY</name>
<dbReference type="EMBL" id="JAMQOT010000004">
    <property type="protein sequence ID" value="MDF9746629.1"/>
    <property type="molecule type" value="Genomic_DNA"/>
</dbReference>
<gene>
    <name evidence="2" type="ORF">NDI89_13650</name>
</gene>
<protein>
    <submittedName>
        <fullName evidence="2">Uncharacterized protein</fullName>
    </submittedName>
</protein>
<accession>A0A9Q4L3F1</accession>
<keyword evidence="1" id="KW-0812">Transmembrane</keyword>
<comment type="caution">
    <text evidence="2">The sequence shown here is derived from an EMBL/GenBank/DDBJ whole genome shotgun (WGS) entry which is preliminary data.</text>
</comment>
<keyword evidence="1" id="KW-0472">Membrane</keyword>
<organism evidence="2 3">
    <name type="scientific">Natrinema salsiterrestre</name>
    <dbReference type="NCBI Taxonomy" id="2950540"/>
    <lineage>
        <taxon>Archaea</taxon>
        <taxon>Methanobacteriati</taxon>
        <taxon>Methanobacteriota</taxon>
        <taxon>Stenosarchaea group</taxon>
        <taxon>Halobacteria</taxon>
        <taxon>Halobacteriales</taxon>
        <taxon>Natrialbaceae</taxon>
        <taxon>Natrinema</taxon>
    </lineage>
</organism>
<evidence type="ECO:0000313" key="2">
    <source>
        <dbReference type="EMBL" id="MDF9746629.1"/>
    </source>
</evidence>
<keyword evidence="3" id="KW-1185">Reference proteome</keyword>
<sequence length="130" mass="13988">MVDDSVEYPELVDVLRYETADGPSYRSVPAGEGERIVAVHENEVRNRLWVRRLVLGAFAAIGVGYGVASGNALLGAVGAGIVLVVGWQTGNGPDRAGAIPELVDERIQQERASSAYEIDAHTSDPWNEQQ</sequence>
<dbReference type="AlphaFoldDB" id="A0A9Q4L3F1"/>
<keyword evidence="1" id="KW-1133">Transmembrane helix</keyword>